<organism evidence="1 2">
    <name type="scientific">Phyllostomus discolor</name>
    <name type="common">pale spear-nosed bat</name>
    <dbReference type="NCBI Taxonomy" id="89673"/>
    <lineage>
        <taxon>Eukaryota</taxon>
        <taxon>Metazoa</taxon>
        <taxon>Chordata</taxon>
        <taxon>Craniata</taxon>
        <taxon>Vertebrata</taxon>
        <taxon>Euteleostomi</taxon>
        <taxon>Mammalia</taxon>
        <taxon>Eutheria</taxon>
        <taxon>Laurasiatheria</taxon>
        <taxon>Chiroptera</taxon>
        <taxon>Yangochiroptera</taxon>
        <taxon>Phyllostomidae</taxon>
        <taxon>Phyllostominae</taxon>
        <taxon>Phyllostomus</taxon>
    </lineage>
</organism>
<name>A0A834DW25_9CHIR</name>
<sequence length="170" mass="18982">MTRMVTCQLEEDSLPDFPGAQGSVIPALMTSREYTPTKSCLQPQDGDSCNWLRLASKVSPQIGRGQSHTEKDVSVGMTLSSAMVSKWVVRLRVEELRESPGVTRSERTWKGAEVWFVLTPGFGHFGYIAKPQRGELYGHVTRKALQGTERAFHSWPGRADHELHILTLSV</sequence>
<dbReference type="AlphaFoldDB" id="A0A834DW25"/>
<accession>A0A834DW25</accession>
<gene>
    <name evidence="1" type="ORF">HJG60_011901</name>
</gene>
<reference evidence="1 2" key="1">
    <citation type="journal article" date="2020" name="Nature">
        <title>Six reference-quality genomes reveal evolution of bat adaptations.</title>
        <authorList>
            <person name="Jebb D."/>
            <person name="Huang Z."/>
            <person name="Pippel M."/>
            <person name="Hughes G.M."/>
            <person name="Lavrichenko K."/>
            <person name="Devanna P."/>
            <person name="Winkler S."/>
            <person name="Jermiin L.S."/>
            <person name="Skirmuntt E.C."/>
            <person name="Katzourakis A."/>
            <person name="Burkitt-Gray L."/>
            <person name="Ray D.A."/>
            <person name="Sullivan K.A.M."/>
            <person name="Roscito J.G."/>
            <person name="Kirilenko B.M."/>
            <person name="Davalos L.M."/>
            <person name="Corthals A.P."/>
            <person name="Power M.L."/>
            <person name="Jones G."/>
            <person name="Ransome R.D."/>
            <person name="Dechmann D.K.N."/>
            <person name="Locatelli A.G."/>
            <person name="Puechmaille S.J."/>
            <person name="Fedrigo O."/>
            <person name="Jarvis E.D."/>
            <person name="Hiller M."/>
            <person name="Vernes S.C."/>
            <person name="Myers E.W."/>
            <person name="Teeling E.C."/>
        </authorList>
    </citation>
    <scope>NUCLEOTIDE SEQUENCE [LARGE SCALE GENOMIC DNA]</scope>
    <source>
        <strain evidence="1">Bat1K_MPI-CBG_1</strain>
    </source>
</reference>
<comment type="caution">
    <text evidence="1">The sequence shown here is derived from an EMBL/GenBank/DDBJ whole genome shotgun (WGS) entry which is preliminary data.</text>
</comment>
<protein>
    <submittedName>
        <fullName evidence="1">Uncharacterized protein</fullName>
    </submittedName>
</protein>
<evidence type="ECO:0000313" key="2">
    <source>
        <dbReference type="Proteomes" id="UP000664940"/>
    </source>
</evidence>
<evidence type="ECO:0000313" key="1">
    <source>
        <dbReference type="EMBL" id="KAF6094811.1"/>
    </source>
</evidence>
<dbReference type="EMBL" id="JABVXQ010000008">
    <property type="protein sequence ID" value="KAF6094811.1"/>
    <property type="molecule type" value="Genomic_DNA"/>
</dbReference>
<dbReference type="Proteomes" id="UP000664940">
    <property type="component" value="Unassembled WGS sequence"/>
</dbReference>
<proteinExistence type="predicted"/>